<proteinExistence type="predicted"/>
<gene>
    <name evidence="2" type="ORF">M011DRAFT_459736</name>
</gene>
<evidence type="ECO:0000313" key="2">
    <source>
        <dbReference type="EMBL" id="KAF2745838.1"/>
    </source>
</evidence>
<dbReference type="OrthoDB" id="5372011at2759"/>
<feature type="compositionally biased region" description="Pro residues" evidence="1">
    <location>
        <begin position="26"/>
        <end position="38"/>
    </location>
</feature>
<dbReference type="AlphaFoldDB" id="A0A6A6V5I7"/>
<evidence type="ECO:0000313" key="3">
    <source>
        <dbReference type="Proteomes" id="UP000799440"/>
    </source>
</evidence>
<accession>A0A6A6V5I7</accession>
<protein>
    <submittedName>
        <fullName evidence="2">Uncharacterized protein</fullName>
    </submittedName>
</protein>
<feature type="region of interest" description="Disordered" evidence="1">
    <location>
        <begin position="1"/>
        <end position="45"/>
    </location>
</feature>
<name>A0A6A6V5I7_9PLEO</name>
<organism evidence="2 3">
    <name type="scientific">Sporormia fimetaria CBS 119925</name>
    <dbReference type="NCBI Taxonomy" id="1340428"/>
    <lineage>
        <taxon>Eukaryota</taxon>
        <taxon>Fungi</taxon>
        <taxon>Dikarya</taxon>
        <taxon>Ascomycota</taxon>
        <taxon>Pezizomycotina</taxon>
        <taxon>Dothideomycetes</taxon>
        <taxon>Pleosporomycetidae</taxon>
        <taxon>Pleosporales</taxon>
        <taxon>Sporormiaceae</taxon>
        <taxon>Sporormia</taxon>
    </lineage>
</organism>
<dbReference type="EMBL" id="MU006580">
    <property type="protein sequence ID" value="KAF2745838.1"/>
    <property type="molecule type" value="Genomic_DNA"/>
</dbReference>
<sequence>MSTEPFPPWAPLPPPTDAPSTDPREPTSPLPPRRPQPSAPDDLFPASQRWAQALNLPSGDPAFSTYETQKRQQEALEIVDNLELLYWHASAREESVTATRRHFNRIALGLTSSPPPFPSSGIPGRTLFNPPTPAQLHRLPPPLYKEAYEKPASPKTSAAAGPSSSSSKKKAGKKDPH</sequence>
<feature type="compositionally biased region" description="Low complexity" evidence="1">
    <location>
        <begin position="150"/>
        <end position="166"/>
    </location>
</feature>
<keyword evidence="3" id="KW-1185">Reference proteome</keyword>
<feature type="compositionally biased region" description="Basic residues" evidence="1">
    <location>
        <begin position="167"/>
        <end position="177"/>
    </location>
</feature>
<reference evidence="2" key="1">
    <citation type="journal article" date="2020" name="Stud. Mycol.">
        <title>101 Dothideomycetes genomes: a test case for predicting lifestyles and emergence of pathogens.</title>
        <authorList>
            <person name="Haridas S."/>
            <person name="Albert R."/>
            <person name="Binder M."/>
            <person name="Bloem J."/>
            <person name="Labutti K."/>
            <person name="Salamov A."/>
            <person name="Andreopoulos B."/>
            <person name="Baker S."/>
            <person name="Barry K."/>
            <person name="Bills G."/>
            <person name="Bluhm B."/>
            <person name="Cannon C."/>
            <person name="Castanera R."/>
            <person name="Culley D."/>
            <person name="Daum C."/>
            <person name="Ezra D."/>
            <person name="Gonzalez J."/>
            <person name="Henrissat B."/>
            <person name="Kuo A."/>
            <person name="Liang C."/>
            <person name="Lipzen A."/>
            <person name="Lutzoni F."/>
            <person name="Magnuson J."/>
            <person name="Mondo S."/>
            <person name="Nolan M."/>
            <person name="Ohm R."/>
            <person name="Pangilinan J."/>
            <person name="Park H.-J."/>
            <person name="Ramirez L."/>
            <person name="Alfaro M."/>
            <person name="Sun H."/>
            <person name="Tritt A."/>
            <person name="Yoshinaga Y."/>
            <person name="Zwiers L.-H."/>
            <person name="Turgeon B."/>
            <person name="Goodwin S."/>
            <person name="Spatafora J."/>
            <person name="Crous P."/>
            <person name="Grigoriev I."/>
        </authorList>
    </citation>
    <scope>NUCLEOTIDE SEQUENCE</scope>
    <source>
        <strain evidence="2">CBS 119925</strain>
    </source>
</reference>
<dbReference type="Proteomes" id="UP000799440">
    <property type="component" value="Unassembled WGS sequence"/>
</dbReference>
<feature type="region of interest" description="Disordered" evidence="1">
    <location>
        <begin position="111"/>
        <end position="177"/>
    </location>
</feature>
<feature type="compositionally biased region" description="Pro residues" evidence="1">
    <location>
        <begin position="1"/>
        <end position="17"/>
    </location>
</feature>
<evidence type="ECO:0000256" key="1">
    <source>
        <dbReference type="SAM" id="MobiDB-lite"/>
    </source>
</evidence>